<feature type="chain" id="PRO_5042139175" evidence="2">
    <location>
        <begin position="20"/>
        <end position="74"/>
    </location>
</feature>
<proteinExistence type="predicted"/>
<reference evidence="3" key="1">
    <citation type="submission" date="2023-04" db="EMBL/GenBank/DDBJ databases">
        <title>Chromosome-level genome of Chaenocephalus aceratus.</title>
        <authorList>
            <person name="Park H."/>
        </authorList>
    </citation>
    <scope>NUCLEOTIDE SEQUENCE</scope>
    <source>
        <strain evidence="3">DE</strain>
        <tissue evidence="3">Muscle</tissue>
    </source>
</reference>
<name>A0AAD9BS94_DISEL</name>
<keyword evidence="2" id="KW-0732">Signal</keyword>
<feature type="region of interest" description="Disordered" evidence="1">
    <location>
        <begin position="25"/>
        <end position="49"/>
    </location>
</feature>
<dbReference type="AlphaFoldDB" id="A0AAD9BS94"/>
<dbReference type="Proteomes" id="UP001228049">
    <property type="component" value="Unassembled WGS sequence"/>
</dbReference>
<keyword evidence="4" id="KW-1185">Reference proteome</keyword>
<evidence type="ECO:0000256" key="2">
    <source>
        <dbReference type="SAM" id="SignalP"/>
    </source>
</evidence>
<organism evidence="3 4">
    <name type="scientific">Dissostichus eleginoides</name>
    <name type="common">Patagonian toothfish</name>
    <name type="synonym">Dissostichus amissus</name>
    <dbReference type="NCBI Taxonomy" id="100907"/>
    <lineage>
        <taxon>Eukaryota</taxon>
        <taxon>Metazoa</taxon>
        <taxon>Chordata</taxon>
        <taxon>Craniata</taxon>
        <taxon>Vertebrata</taxon>
        <taxon>Euteleostomi</taxon>
        <taxon>Actinopterygii</taxon>
        <taxon>Neopterygii</taxon>
        <taxon>Teleostei</taxon>
        <taxon>Neoteleostei</taxon>
        <taxon>Acanthomorphata</taxon>
        <taxon>Eupercaria</taxon>
        <taxon>Perciformes</taxon>
        <taxon>Notothenioidei</taxon>
        <taxon>Nototheniidae</taxon>
        <taxon>Dissostichus</taxon>
    </lineage>
</organism>
<protein>
    <submittedName>
        <fullName evidence="3">THUMP domain containing protein 3</fullName>
    </submittedName>
</protein>
<gene>
    <name evidence="3" type="ORF">KUDE01_030751</name>
</gene>
<feature type="signal peptide" evidence="2">
    <location>
        <begin position="1"/>
        <end position="19"/>
    </location>
</feature>
<dbReference type="EMBL" id="JASDAP010000020">
    <property type="protein sequence ID" value="KAK1887039.1"/>
    <property type="molecule type" value="Genomic_DNA"/>
</dbReference>
<sequence length="74" mass="8169">MHLLGISLLLAYLLYSNLASDSSLSDYYEDPEPPEQIEPPVSYCSRSPDPASGDNMKYTQLLYCYGKGGTNVLC</sequence>
<accession>A0AAD9BS94</accession>
<evidence type="ECO:0000313" key="4">
    <source>
        <dbReference type="Proteomes" id="UP001228049"/>
    </source>
</evidence>
<evidence type="ECO:0000313" key="3">
    <source>
        <dbReference type="EMBL" id="KAK1887039.1"/>
    </source>
</evidence>
<comment type="caution">
    <text evidence="3">The sequence shown here is derived from an EMBL/GenBank/DDBJ whole genome shotgun (WGS) entry which is preliminary data.</text>
</comment>
<evidence type="ECO:0000256" key="1">
    <source>
        <dbReference type="SAM" id="MobiDB-lite"/>
    </source>
</evidence>